<reference evidence="1" key="1">
    <citation type="submission" date="2022-06" db="EMBL/GenBank/DDBJ databases">
        <title>Ornithinimicrobium HY1793.</title>
        <authorList>
            <person name="Huang Y."/>
        </authorList>
    </citation>
    <scope>NUCLEOTIDE SEQUENCE</scope>
    <source>
        <strain evidence="1">HY1793</strain>
    </source>
</reference>
<keyword evidence="2" id="KW-1185">Reference proteome</keyword>
<evidence type="ECO:0000313" key="1">
    <source>
        <dbReference type="EMBL" id="USQ81264.1"/>
    </source>
</evidence>
<protein>
    <submittedName>
        <fullName evidence="1">Uncharacterized protein</fullName>
    </submittedName>
</protein>
<name>A0ABY4YWW2_9MICO</name>
<sequence length="139" mass="14799">MTHSNRLKNVTRAGRTVGVLAAGLLGAGLVGAPAASATSSGPAPAKSVVCTGDDTFGIGCFDPDGDHIIVEDFESDGWRIEVHWETDYGRNGVCAIPTGKDFRDCNYNMAENHFIFFEVHAFNDKFGLHDVLGAAEAQI</sequence>
<dbReference type="RefSeq" id="WP_252594648.1">
    <property type="nucleotide sequence ID" value="NZ_CP099489.1"/>
</dbReference>
<accession>A0ABY4YWW2</accession>
<dbReference type="Proteomes" id="UP001056455">
    <property type="component" value="Chromosome"/>
</dbReference>
<gene>
    <name evidence="1" type="ORF">NF556_06365</name>
</gene>
<evidence type="ECO:0000313" key="2">
    <source>
        <dbReference type="Proteomes" id="UP001056455"/>
    </source>
</evidence>
<proteinExistence type="predicted"/>
<organism evidence="1 2">
    <name type="scientific">Ornithinimicrobium faecis</name>
    <dbReference type="NCBI Taxonomy" id="2934158"/>
    <lineage>
        <taxon>Bacteria</taxon>
        <taxon>Bacillati</taxon>
        <taxon>Actinomycetota</taxon>
        <taxon>Actinomycetes</taxon>
        <taxon>Micrococcales</taxon>
        <taxon>Ornithinimicrobiaceae</taxon>
        <taxon>Ornithinimicrobium</taxon>
    </lineage>
</organism>
<dbReference type="EMBL" id="CP099489">
    <property type="protein sequence ID" value="USQ81264.1"/>
    <property type="molecule type" value="Genomic_DNA"/>
</dbReference>